<reference evidence="1" key="1">
    <citation type="journal article" date="2019" name="Sci. Rep.">
        <title>Draft genome of Tanacetum cinerariifolium, the natural source of mosquito coil.</title>
        <authorList>
            <person name="Yamashiro T."/>
            <person name="Shiraishi A."/>
            <person name="Satake H."/>
            <person name="Nakayama K."/>
        </authorList>
    </citation>
    <scope>NUCLEOTIDE SEQUENCE</scope>
</reference>
<keyword evidence="1" id="KW-0808">Transferase</keyword>
<gene>
    <name evidence="1" type="ORF">Tci_835535</name>
</gene>
<protein>
    <submittedName>
        <fullName evidence="1">Reverse transcriptase domain-containing protein</fullName>
    </submittedName>
</protein>
<organism evidence="1">
    <name type="scientific">Tanacetum cinerariifolium</name>
    <name type="common">Dalmatian daisy</name>
    <name type="synonym">Chrysanthemum cinerariifolium</name>
    <dbReference type="NCBI Taxonomy" id="118510"/>
    <lineage>
        <taxon>Eukaryota</taxon>
        <taxon>Viridiplantae</taxon>
        <taxon>Streptophyta</taxon>
        <taxon>Embryophyta</taxon>
        <taxon>Tracheophyta</taxon>
        <taxon>Spermatophyta</taxon>
        <taxon>Magnoliopsida</taxon>
        <taxon>eudicotyledons</taxon>
        <taxon>Gunneridae</taxon>
        <taxon>Pentapetalae</taxon>
        <taxon>asterids</taxon>
        <taxon>campanulids</taxon>
        <taxon>Asterales</taxon>
        <taxon>Asteraceae</taxon>
        <taxon>Asteroideae</taxon>
        <taxon>Anthemideae</taxon>
        <taxon>Anthemidinae</taxon>
        <taxon>Tanacetum</taxon>
    </lineage>
</organism>
<accession>A0A699QDC7</accession>
<sequence>DLGDNINLMPLSVWKKFMLPDLIPNRMTLELANRSIAYPVGIDEDVFVPTPSSDLVTPFGNCDFLLEESDAFLALDDSIPPEIDNGIYDSEGDILFFEKLLIDDPVSIPRTILSLIFKMRRVVSLKQRL</sequence>
<dbReference type="PANTHER" id="PTHR33067:SF9">
    <property type="entry name" value="RNA-DIRECTED DNA POLYMERASE"/>
    <property type="match status" value="1"/>
</dbReference>
<dbReference type="PANTHER" id="PTHR33067">
    <property type="entry name" value="RNA-DIRECTED DNA POLYMERASE-RELATED"/>
    <property type="match status" value="1"/>
</dbReference>
<proteinExistence type="predicted"/>
<keyword evidence="1" id="KW-0548">Nucleotidyltransferase</keyword>
<dbReference type="EMBL" id="BKCJ010998562">
    <property type="protein sequence ID" value="GFC63565.1"/>
    <property type="molecule type" value="Genomic_DNA"/>
</dbReference>
<evidence type="ECO:0000313" key="1">
    <source>
        <dbReference type="EMBL" id="GFC63565.1"/>
    </source>
</evidence>
<comment type="caution">
    <text evidence="1">The sequence shown here is derived from an EMBL/GenBank/DDBJ whole genome shotgun (WGS) entry which is preliminary data.</text>
</comment>
<feature type="non-terminal residue" evidence="1">
    <location>
        <position position="1"/>
    </location>
</feature>
<dbReference type="AlphaFoldDB" id="A0A699QDC7"/>
<name>A0A699QDC7_TANCI</name>
<dbReference type="GO" id="GO:0003964">
    <property type="term" value="F:RNA-directed DNA polymerase activity"/>
    <property type="evidence" value="ECO:0007669"/>
    <property type="project" value="UniProtKB-KW"/>
</dbReference>
<keyword evidence="1" id="KW-0695">RNA-directed DNA polymerase</keyword>